<dbReference type="EMBL" id="PSPG01000001">
    <property type="protein sequence ID" value="PXF22435.1"/>
    <property type="molecule type" value="Genomic_DNA"/>
</dbReference>
<dbReference type="AlphaFoldDB" id="A0A2V3HTX5"/>
<evidence type="ECO:0000313" key="1">
    <source>
        <dbReference type="EMBL" id="PXF22435.1"/>
    </source>
</evidence>
<sequence length="117" mass="13338">MVKSMEITKVSLRKRLIVDAEVWMNDPKDYDFSPRVDIEGNTLSLRNEGDEGASTSIVLDSEQMNVAERDRMLELRVKFAVEGMHGVLTHKIKNTRIAPNAKKLAEPRWKTVLPLSM</sequence>
<accession>A0A2V3HTX5</accession>
<dbReference type="Proteomes" id="UP000248161">
    <property type="component" value="Unassembled WGS sequence"/>
</dbReference>
<organism evidence="1 2">
    <name type="scientific">Candidatus Thalassarchaeum betae</name>
    <dbReference type="NCBI Taxonomy" id="2599289"/>
    <lineage>
        <taxon>Archaea</taxon>
        <taxon>Methanobacteriati</taxon>
        <taxon>Thermoplasmatota</taxon>
        <taxon>Candidatus Poseidoniia</taxon>
        <taxon>Candidatus Poseidoniales</taxon>
        <taxon>Candidatus Thalassarchaeaceae</taxon>
        <taxon>Candidatus Thalassarchaeum</taxon>
    </lineage>
</organism>
<proteinExistence type="predicted"/>
<gene>
    <name evidence="1" type="ORF">CXX69_00415</name>
</gene>
<dbReference type="RefSeq" id="WP_338169675.1">
    <property type="nucleotide sequence ID" value="NZ_JAKUUN010000004.1"/>
</dbReference>
<comment type="caution">
    <text evidence="1">The sequence shown here is derived from an EMBL/GenBank/DDBJ whole genome shotgun (WGS) entry which is preliminary data.</text>
</comment>
<reference evidence="1 2" key="1">
    <citation type="journal article" date="2015" name="Nat. Commun.">
        <title>Genomic and transcriptomic evidence for scavenging of diverse organic compounds by widespread deep-sea archaea.</title>
        <authorList>
            <person name="Li M."/>
            <person name="Baker B.J."/>
            <person name="Anantharaman K."/>
            <person name="Jain S."/>
            <person name="Breier J.A."/>
            <person name="Dick G.J."/>
        </authorList>
    </citation>
    <scope>NUCLEOTIDE SEQUENCE [LARGE SCALE GENOMIC DNA]</scope>
    <source>
        <strain evidence="1">Cayman_51_deep</strain>
    </source>
</reference>
<evidence type="ECO:0000313" key="2">
    <source>
        <dbReference type="Proteomes" id="UP000248161"/>
    </source>
</evidence>
<protein>
    <submittedName>
        <fullName evidence="1">Uncharacterized protein</fullName>
    </submittedName>
</protein>
<name>A0A2V3HTX5_9ARCH</name>